<proteinExistence type="predicted"/>
<accession>A0ABX2QCP4</accession>
<evidence type="ECO:0000313" key="2">
    <source>
        <dbReference type="Proteomes" id="UP000659172"/>
    </source>
</evidence>
<dbReference type="PANTHER" id="PTHR36849">
    <property type="entry name" value="CYTOPLASMIC PROTEIN-RELATED"/>
    <property type="match status" value="1"/>
</dbReference>
<reference evidence="1 2" key="1">
    <citation type="submission" date="2020-06" db="EMBL/GenBank/DDBJ databases">
        <title>Rhizobium sp.nov. isolated from the tomato plant.</title>
        <authorList>
            <person name="Thin K.K."/>
            <person name="Zhang X."/>
            <person name="He S."/>
        </authorList>
    </citation>
    <scope>NUCLEOTIDE SEQUENCE [LARGE SCALE GENOMIC DNA]</scope>
    <source>
        <strain evidence="1 2">DBTS2</strain>
    </source>
</reference>
<evidence type="ECO:0000313" key="1">
    <source>
        <dbReference type="EMBL" id="NVP55506.1"/>
    </source>
</evidence>
<organism evidence="1 2">
    <name type="scientific">Mycoplana rhizolycopersici</name>
    <dbReference type="NCBI Taxonomy" id="2746702"/>
    <lineage>
        <taxon>Bacteria</taxon>
        <taxon>Pseudomonadati</taxon>
        <taxon>Pseudomonadota</taxon>
        <taxon>Alphaproteobacteria</taxon>
        <taxon>Hyphomicrobiales</taxon>
        <taxon>Rhizobiaceae</taxon>
        <taxon>Mycoplana</taxon>
    </lineage>
</organism>
<gene>
    <name evidence="1" type="ORF">HV823_09620</name>
</gene>
<dbReference type="Proteomes" id="UP000659172">
    <property type="component" value="Unassembled WGS sequence"/>
</dbReference>
<protein>
    <submittedName>
        <fullName evidence="1">DUF488 domain-containing protein</fullName>
    </submittedName>
</protein>
<dbReference type="PANTHER" id="PTHR36849:SF1">
    <property type="entry name" value="CYTOPLASMIC PROTEIN"/>
    <property type="match status" value="1"/>
</dbReference>
<keyword evidence="2" id="KW-1185">Reference proteome</keyword>
<dbReference type="InterPro" id="IPR052552">
    <property type="entry name" value="YeaO-like"/>
</dbReference>
<dbReference type="Pfam" id="PF22752">
    <property type="entry name" value="DUF488-N3i"/>
    <property type="match status" value="1"/>
</dbReference>
<comment type="caution">
    <text evidence="1">The sequence shown here is derived from an EMBL/GenBank/DDBJ whole genome shotgun (WGS) entry which is preliminary data.</text>
</comment>
<dbReference type="EMBL" id="JABXYK010000005">
    <property type="protein sequence ID" value="NVP55506.1"/>
    <property type="molecule type" value="Genomic_DNA"/>
</dbReference>
<sequence>MACRSCGTFHRKPADRANLCPNEGLSARVAGRDDANRRKGGDVPVNIRLKRVYEPASEADGTRILVDRLWPRRIAKAKAGIDLWLKDLSPSDDLRKRFHARPEQWQAFCDAYAAELAGNGPQATLSTLRDNVQKGPVTLLYAAKDEQHNNAAALKAWLAQHGG</sequence>
<name>A0ABX2QCP4_9HYPH</name>